<keyword evidence="4" id="KW-0408">Iron</keyword>
<dbReference type="InterPro" id="IPR017900">
    <property type="entry name" value="4Fe4S_Fe_S_CS"/>
</dbReference>
<evidence type="ECO:0000256" key="5">
    <source>
        <dbReference type="ARBA" id="ARBA00023014"/>
    </source>
</evidence>
<dbReference type="PROSITE" id="PS00198">
    <property type="entry name" value="4FE4S_FER_1"/>
    <property type="match status" value="2"/>
</dbReference>
<dbReference type="GO" id="GO:0016491">
    <property type="term" value="F:oxidoreductase activity"/>
    <property type="evidence" value="ECO:0007669"/>
    <property type="project" value="UniProtKB-KW"/>
</dbReference>
<evidence type="ECO:0000259" key="6">
    <source>
        <dbReference type="Pfam" id="PF13183"/>
    </source>
</evidence>
<dbReference type="InterPro" id="IPR009051">
    <property type="entry name" value="Helical_ferredxn"/>
</dbReference>
<dbReference type="PANTHER" id="PTHR43255">
    <property type="entry name" value="IRON-SULFUR-BINDING OXIDOREDUCTASE FADF-RELATED-RELATED"/>
    <property type="match status" value="1"/>
</dbReference>
<feature type="domain" description="4Fe-4S ferredoxin-type" evidence="6">
    <location>
        <begin position="26"/>
        <end position="86"/>
    </location>
</feature>
<dbReference type="EMBL" id="LJVE01000003">
    <property type="protein sequence ID" value="KPL15892.1"/>
    <property type="molecule type" value="Genomic_DNA"/>
</dbReference>
<organism evidence="7 8">
    <name type="scientific">candidate division WOR_3 bacterium SM1_77</name>
    <dbReference type="NCBI Taxonomy" id="1703778"/>
    <lineage>
        <taxon>Bacteria</taxon>
        <taxon>Bacteria division WOR-3</taxon>
    </lineage>
</organism>
<dbReference type="InterPro" id="IPR051460">
    <property type="entry name" value="HdrC_iron-sulfur_subunit"/>
</dbReference>
<dbReference type="GO" id="GO:0005886">
    <property type="term" value="C:plasma membrane"/>
    <property type="evidence" value="ECO:0007669"/>
    <property type="project" value="TreeGrafter"/>
</dbReference>
<evidence type="ECO:0000313" key="8">
    <source>
        <dbReference type="Proteomes" id="UP000050975"/>
    </source>
</evidence>
<name>A0A0S8K1R4_UNCW3</name>
<protein>
    <recommendedName>
        <fullName evidence="6">4Fe-4S ferredoxin-type domain-containing protein</fullName>
    </recommendedName>
</protein>
<dbReference type="PANTHER" id="PTHR43255:SF1">
    <property type="entry name" value="IRON-SULFUR-BINDING OXIDOREDUCTASE FADF-RELATED"/>
    <property type="match status" value="1"/>
</dbReference>
<keyword evidence="2" id="KW-0479">Metal-binding</keyword>
<sequence length="191" mass="21879">MEVEYTLPTQSELADTIFREYGENVYLCYQCRKCSAGCPVSYAMDYAPAQLIHAIRLGLDDLVYNSKTMWMCASCETCSTRCPQEIDIAKVMDAVKIIGYRKGKKPAVPRVSIFDKVMVGHIKNFGRTFELGMIMNLKLKTREFLKDAKLGITMLQKGKLKLMPQFKGARTARRIYSRVKKLEKRGRREAL</sequence>
<dbReference type="SUPFAM" id="SSF46548">
    <property type="entry name" value="alpha-helical ferredoxin"/>
    <property type="match status" value="1"/>
</dbReference>
<keyword evidence="5" id="KW-0411">Iron-sulfur</keyword>
<dbReference type="GO" id="GO:0046872">
    <property type="term" value="F:metal ion binding"/>
    <property type="evidence" value="ECO:0007669"/>
    <property type="project" value="UniProtKB-KW"/>
</dbReference>
<dbReference type="Gene3D" id="1.10.1060.10">
    <property type="entry name" value="Alpha-helical ferredoxin"/>
    <property type="match status" value="1"/>
</dbReference>
<gene>
    <name evidence="7" type="ORF">AMJ74_00425</name>
</gene>
<proteinExistence type="predicted"/>
<evidence type="ECO:0000256" key="2">
    <source>
        <dbReference type="ARBA" id="ARBA00022723"/>
    </source>
</evidence>
<comment type="caution">
    <text evidence="7">The sequence shown here is derived from an EMBL/GenBank/DDBJ whole genome shotgun (WGS) entry which is preliminary data.</text>
</comment>
<evidence type="ECO:0000256" key="4">
    <source>
        <dbReference type="ARBA" id="ARBA00023004"/>
    </source>
</evidence>
<keyword evidence="1" id="KW-0004">4Fe-4S</keyword>
<dbReference type="AlphaFoldDB" id="A0A0S8K1R4"/>
<reference evidence="7 8" key="1">
    <citation type="journal article" date="2015" name="Microbiome">
        <title>Genomic resolution of linkages in carbon, nitrogen, and sulfur cycling among widespread estuary sediment bacteria.</title>
        <authorList>
            <person name="Baker B.J."/>
            <person name="Lazar C.S."/>
            <person name="Teske A.P."/>
            <person name="Dick G.J."/>
        </authorList>
    </citation>
    <scope>NUCLEOTIDE SEQUENCE [LARGE SCALE GENOMIC DNA]</scope>
    <source>
        <strain evidence="7">SM1_77</strain>
    </source>
</reference>
<keyword evidence="3" id="KW-0560">Oxidoreductase</keyword>
<dbReference type="Proteomes" id="UP000050975">
    <property type="component" value="Unassembled WGS sequence"/>
</dbReference>
<evidence type="ECO:0000256" key="1">
    <source>
        <dbReference type="ARBA" id="ARBA00022485"/>
    </source>
</evidence>
<accession>A0A0S8K1R4</accession>
<evidence type="ECO:0000313" key="7">
    <source>
        <dbReference type="EMBL" id="KPL15892.1"/>
    </source>
</evidence>
<dbReference type="Pfam" id="PF13183">
    <property type="entry name" value="Fer4_8"/>
    <property type="match status" value="1"/>
</dbReference>
<dbReference type="InterPro" id="IPR017896">
    <property type="entry name" value="4Fe4S_Fe-S-bd"/>
</dbReference>
<evidence type="ECO:0000256" key="3">
    <source>
        <dbReference type="ARBA" id="ARBA00023002"/>
    </source>
</evidence>
<dbReference type="GO" id="GO:0051539">
    <property type="term" value="F:4 iron, 4 sulfur cluster binding"/>
    <property type="evidence" value="ECO:0007669"/>
    <property type="project" value="UniProtKB-KW"/>
</dbReference>